<evidence type="ECO:0000313" key="2">
    <source>
        <dbReference type="Proteomes" id="UP001145114"/>
    </source>
</evidence>
<dbReference type="EMBL" id="JAMZIH010002831">
    <property type="protein sequence ID" value="KAJ1677194.1"/>
    <property type="molecule type" value="Genomic_DNA"/>
</dbReference>
<dbReference type="Proteomes" id="UP001145114">
    <property type="component" value="Unassembled WGS sequence"/>
</dbReference>
<gene>
    <name evidence="1" type="primary">TRA1_4</name>
    <name evidence="1" type="ORF">EV182_006675</name>
</gene>
<feature type="non-terminal residue" evidence="1">
    <location>
        <position position="173"/>
    </location>
</feature>
<comment type="caution">
    <text evidence="1">The sequence shown here is derived from an EMBL/GenBank/DDBJ whole genome shotgun (WGS) entry which is preliminary data.</text>
</comment>
<protein>
    <submittedName>
        <fullName evidence="1">Transcription-associated protein 1</fullName>
    </submittedName>
</protein>
<name>A0ACC1HS60_9FUNG</name>
<keyword evidence="2" id="KW-1185">Reference proteome</keyword>
<evidence type="ECO:0000313" key="1">
    <source>
        <dbReference type="EMBL" id="KAJ1677194.1"/>
    </source>
</evidence>
<organism evidence="1 2">
    <name type="scientific">Spiromyces aspiralis</name>
    <dbReference type="NCBI Taxonomy" id="68401"/>
    <lineage>
        <taxon>Eukaryota</taxon>
        <taxon>Fungi</taxon>
        <taxon>Fungi incertae sedis</taxon>
        <taxon>Zoopagomycota</taxon>
        <taxon>Kickxellomycotina</taxon>
        <taxon>Kickxellomycetes</taxon>
        <taxon>Kickxellales</taxon>
        <taxon>Kickxellaceae</taxon>
        <taxon>Spiromyces</taxon>
    </lineage>
</organism>
<accession>A0ACC1HS60</accession>
<reference evidence="1" key="1">
    <citation type="submission" date="2022-06" db="EMBL/GenBank/DDBJ databases">
        <title>Phylogenomic reconstructions and comparative analyses of Kickxellomycotina fungi.</title>
        <authorList>
            <person name="Reynolds N.K."/>
            <person name="Stajich J.E."/>
            <person name="Barry K."/>
            <person name="Grigoriev I.V."/>
            <person name="Crous P."/>
            <person name="Smith M.E."/>
        </authorList>
    </citation>
    <scope>NUCLEOTIDE SEQUENCE</scope>
    <source>
        <strain evidence="1">RSA 2271</strain>
    </source>
</reference>
<sequence>MSTLTNFEVYASRLRDSSIVVKLKYTIALELCESLEFFQPHDTPAFMNILWPAIREYLLNNPPVFISASPEHKLRSTLIDTVRRVPLSESLRDYAPDLANTFLELAKIEDEENAVVCLKIIYDLHRMYYTKLDNFAKPFFEMAFELYGNAGRIAEAAREASEVPSSGAPPAST</sequence>
<proteinExistence type="predicted"/>